<organism evidence="1">
    <name type="scientific">Arundo donax</name>
    <name type="common">Giant reed</name>
    <name type="synonym">Donax arundinaceus</name>
    <dbReference type="NCBI Taxonomy" id="35708"/>
    <lineage>
        <taxon>Eukaryota</taxon>
        <taxon>Viridiplantae</taxon>
        <taxon>Streptophyta</taxon>
        <taxon>Embryophyta</taxon>
        <taxon>Tracheophyta</taxon>
        <taxon>Spermatophyta</taxon>
        <taxon>Magnoliopsida</taxon>
        <taxon>Liliopsida</taxon>
        <taxon>Poales</taxon>
        <taxon>Poaceae</taxon>
        <taxon>PACMAD clade</taxon>
        <taxon>Arundinoideae</taxon>
        <taxon>Arundineae</taxon>
        <taxon>Arundo</taxon>
    </lineage>
</organism>
<protein>
    <submittedName>
        <fullName evidence="1">Uncharacterized protein</fullName>
    </submittedName>
</protein>
<accession>A0A0A9FP86</accession>
<name>A0A0A9FP86_ARUDO</name>
<sequence length="42" mass="4862">MIDIRAMQLRKVLEATGSPIYPYASFYTRGRDIVGIDDRDEQ</sequence>
<reference evidence="1" key="2">
    <citation type="journal article" date="2015" name="Data Brief">
        <title>Shoot transcriptome of the giant reed, Arundo donax.</title>
        <authorList>
            <person name="Barrero R.A."/>
            <person name="Guerrero F.D."/>
            <person name="Moolhuijzen P."/>
            <person name="Goolsby J.A."/>
            <person name="Tidwell J."/>
            <person name="Bellgard S.E."/>
            <person name="Bellgard M.I."/>
        </authorList>
    </citation>
    <scope>NUCLEOTIDE SEQUENCE</scope>
    <source>
        <tissue evidence="1">Shoot tissue taken approximately 20 cm above the soil surface</tissue>
    </source>
</reference>
<dbReference type="EMBL" id="GBRH01183256">
    <property type="protein sequence ID" value="JAE14640.1"/>
    <property type="molecule type" value="Transcribed_RNA"/>
</dbReference>
<proteinExistence type="predicted"/>
<evidence type="ECO:0000313" key="1">
    <source>
        <dbReference type="EMBL" id="JAE14640.1"/>
    </source>
</evidence>
<dbReference type="AlphaFoldDB" id="A0A0A9FP86"/>
<reference evidence="1" key="1">
    <citation type="submission" date="2014-09" db="EMBL/GenBank/DDBJ databases">
        <authorList>
            <person name="Magalhaes I.L.F."/>
            <person name="Oliveira U."/>
            <person name="Santos F.R."/>
            <person name="Vidigal T.H.D.A."/>
            <person name="Brescovit A.D."/>
            <person name="Santos A.J."/>
        </authorList>
    </citation>
    <scope>NUCLEOTIDE SEQUENCE</scope>
    <source>
        <tissue evidence="1">Shoot tissue taken approximately 20 cm above the soil surface</tissue>
    </source>
</reference>